<evidence type="ECO:0000256" key="15">
    <source>
        <dbReference type="ARBA" id="ARBA00023180"/>
    </source>
</evidence>
<dbReference type="AlphaFoldDB" id="A0AAV8YWA4"/>
<keyword evidence="3" id="KW-0813">Transport</keyword>
<evidence type="ECO:0000256" key="17">
    <source>
        <dbReference type="ARBA" id="ARBA00025540"/>
    </source>
</evidence>
<proteinExistence type="inferred from homology"/>
<comment type="caution">
    <text evidence="19">The sequence shown here is derived from an EMBL/GenBank/DDBJ whole genome shotgun (WGS) entry which is preliminary data.</text>
</comment>
<reference evidence="19" key="1">
    <citation type="journal article" date="2023" name="Insect Mol. Biol.">
        <title>Genome sequencing provides insights into the evolution of gene families encoding plant cell wall-degrading enzymes in longhorned beetles.</title>
        <authorList>
            <person name="Shin N.R."/>
            <person name="Okamura Y."/>
            <person name="Kirsch R."/>
            <person name="Pauchet Y."/>
        </authorList>
    </citation>
    <scope>NUCLEOTIDE SEQUENCE</scope>
    <source>
        <strain evidence="19">AMC_N1</strain>
    </source>
</reference>
<dbReference type="FunFam" id="2.60.40.1660:FF:000004">
    <property type="entry name" value="sodium/potassium-transporting ATPase subunit beta-2"/>
    <property type="match status" value="1"/>
</dbReference>
<keyword evidence="14" id="KW-1015">Disulfide bond</keyword>
<keyword evidence="9" id="KW-0735">Signal-anchor</keyword>
<keyword evidence="4" id="KW-1003">Cell membrane</keyword>
<evidence type="ECO:0000313" key="20">
    <source>
        <dbReference type="Proteomes" id="UP001162162"/>
    </source>
</evidence>
<evidence type="ECO:0000256" key="4">
    <source>
        <dbReference type="ARBA" id="ARBA00022475"/>
    </source>
</evidence>
<dbReference type="PANTHER" id="PTHR11523:SF31">
    <property type="entry name" value="AT04468P-RELATED"/>
    <property type="match status" value="1"/>
</dbReference>
<comment type="function">
    <text evidence="17">This is the non-catalytic component of the active enzyme, which catalyzes the hydrolysis of ATP coupled with the exchange of Na(+) and K(+) ions across the plasma membrane. The beta subunit regulates, through assembly of alpha/beta heterodimers, the number of sodium pumps transported to the plasma membrane.</text>
</comment>
<keyword evidence="20" id="KW-1185">Reference proteome</keyword>
<evidence type="ECO:0000256" key="6">
    <source>
        <dbReference type="ARBA" id="ARBA00022607"/>
    </source>
</evidence>
<evidence type="ECO:0000256" key="11">
    <source>
        <dbReference type="ARBA" id="ARBA00023053"/>
    </source>
</evidence>
<dbReference type="Pfam" id="PF00287">
    <property type="entry name" value="Na_K-ATPase"/>
    <property type="match status" value="1"/>
</dbReference>
<keyword evidence="15" id="KW-0325">Glycoprotein</keyword>
<keyword evidence="11" id="KW-0915">Sodium</keyword>
<evidence type="ECO:0000256" key="8">
    <source>
        <dbReference type="ARBA" id="ARBA00022958"/>
    </source>
</evidence>
<keyword evidence="10 18" id="KW-1133">Transmembrane helix</keyword>
<keyword evidence="6" id="KW-0740">Sodium/potassium transport</keyword>
<dbReference type="Gene3D" id="2.60.40.1660">
    <property type="entry name" value="Na, k-atpase alpha subunit"/>
    <property type="match status" value="1"/>
</dbReference>
<comment type="subcellular location">
    <subcellularLocation>
        <location evidence="1">Cell membrane</location>
        <topology evidence="1">Single-pass type II membrane protein</topology>
    </subcellularLocation>
</comment>
<evidence type="ECO:0000256" key="3">
    <source>
        <dbReference type="ARBA" id="ARBA00022448"/>
    </source>
</evidence>
<evidence type="ECO:0000256" key="9">
    <source>
        <dbReference type="ARBA" id="ARBA00022968"/>
    </source>
</evidence>
<keyword evidence="8" id="KW-0630">Potassium</keyword>
<dbReference type="InterPro" id="IPR000402">
    <property type="entry name" value="Na/K_ATPase_sub_beta"/>
</dbReference>
<dbReference type="GO" id="GO:0036376">
    <property type="term" value="P:sodium ion export across plasma membrane"/>
    <property type="evidence" value="ECO:0007669"/>
    <property type="project" value="TreeGrafter"/>
</dbReference>
<evidence type="ECO:0000256" key="2">
    <source>
        <dbReference type="ARBA" id="ARBA00005876"/>
    </source>
</evidence>
<dbReference type="GO" id="GO:0030007">
    <property type="term" value="P:intracellular potassium ion homeostasis"/>
    <property type="evidence" value="ECO:0007669"/>
    <property type="project" value="TreeGrafter"/>
</dbReference>
<dbReference type="GO" id="GO:0006883">
    <property type="term" value="P:intracellular sodium ion homeostasis"/>
    <property type="evidence" value="ECO:0007669"/>
    <property type="project" value="TreeGrafter"/>
</dbReference>
<dbReference type="GO" id="GO:0005890">
    <property type="term" value="C:sodium:potassium-exchanging ATPase complex"/>
    <property type="evidence" value="ECO:0007669"/>
    <property type="project" value="InterPro"/>
</dbReference>
<comment type="similarity">
    <text evidence="2">Belongs to the X(+)/potassium ATPases subunit beta family.</text>
</comment>
<evidence type="ECO:0000256" key="5">
    <source>
        <dbReference type="ARBA" id="ARBA00022538"/>
    </source>
</evidence>
<name>A0AAV8YWA4_9CUCU</name>
<evidence type="ECO:0000256" key="14">
    <source>
        <dbReference type="ARBA" id="ARBA00023157"/>
    </source>
</evidence>
<dbReference type="Proteomes" id="UP001162162">
    <property type="component" value="Unassembled WGS sequence"/>
</dbReference>
<dbReference type="GO" id="GO:0001671">
    <property type="term" value="F:ATPase activator activity"/>
    <property type="evidence" value="ECO:0007669"/>
    <property type="project" value="TreeGrafter"/>
</dbReference>
<evidence type="ECO:0000256" key="10">
    <source>
        <dbReference type="ARBA" id="ARBA00022989"/>
    </source>
</evidence>
<feature type="transmembrane region" description="Helical" evidence="18">
    <location>
        <begin position="12"/>
        <end position="32"/>
    </location>
</feature>
<evidence type="ECO:0008006" key="21">
    <source>
        <dbReference type="Google" id="ProtNLM"/>
    </source>
</evidence>
<sequence>MFNVSGSQLLLFYTIFYIVLGLLFFVCMRVLFTTLDKQEPTWTMERSLIGVNPGLGFRPMPADTAEGSLIWYNIANDTSIEKWVKLIDDFLEPYRSNQTGHNYANCDFAKNPARGEVCVNTLQDLGNCNAARKYGYNTNAPCIFLKLNRIYGWMPEFYTASEPGMPQDLQMHINNTPPERRDQIWVSCNGVDNVDKEFISSFTYYPHGFAGYYYPFRNDPHYLSPIVAVEVRLKTTNVIVNVECRAWARNIQYQGGSLNREGSVTFEIQIDTSETSKL</sequence>
<dbReference type="EMBL" id="JAPWTK010000037">
    <property type="protein sequence ID" value="KAJ8955639.1"/>
    <property type="molecule type" value="Genomic_DNA"/>
</dbReference>
<keyword evidence="13 18" id="KW-0472">Membrane</keyword>
<protein>
    <recommendedName>
        <fullName evidence="21">Sodium/potassium-transporting ATPase subunit beta-2</fullName>
    </recommendedName>
</protein>
<dbReference type="GO" id="GO:1990573">
    <property type="term" value="P:potassium ion import across plasma membrane"/>
    <property type="evidence" value="ECO:0007669"/>
    <property type="project" value="TreeGrafter"/>
</dbReference>
<evidence type="ECO:0000256" key="1">
    <source>
        <dbReference type="ARBA" id="ARBA00004401"/>
    </source>
</evidence>
<keyword evidence="7 18" id="KW-0812">Transmembrane</keyword>
<evidence type="ECO:0000313" key="19">
    <source>
        <dbReference type="EMBL" id="KAJ8955639.1"/>
    </source>
</evidence>
<organism evidence="19 20">
    <name type="scientific">Aromia moschata</name>
    <dbReference type="NCBI Taxonomy" id="1265417"/>
    <lineage>
        <taxon>Eukaryota</taxon>
        <taxon>Metazoa</taxon>
        <taxon>Ecdysozoa</taxon>
        <taxon>Arthropoda</taxon>
        <taxon>Hexapoda</taxon>
        <taxon>Insecta</taxon>
        <taxon>Pterygota</taxon>
        <taxon>Neoptera</taxon>
        <taxon>Endopterygota</taxon>
        <taxon>Coleoptera</taxon>
        <taxon>Polyphaga</taxon>
        <taxon>Cucujiformia</taxon>
        <taxon>Chrysomeloidea</taxon>
        <taxon>Cerambycidae</taxon>
        <taxon>Cerambycinae</taxon>
        <taxon>Callichromatini</taxon>
        <taxon>Aromia</taxon>
    </lineage>
</organism>
<keyword evidence="12" id="KW-0406">Ion transport</keyword>
<gene>
    <name evidence="19" type="ORF">NQ318_001470</name>
</gene>
<evidence type="ECO:0000256" key="7">
    <source>
        <dbReference type="ARBA" id="ARBA00022692"/>
    </source>
</evidence>
<keyword evidence="16" id="KW-0739">Sodium transport</keyword>
<accession>A0AAV8YWA4</accession>
<dbReference type="PANTHER" id="PTHR11523">
    <property type="entry name" value="SODIUM/POTASSIUM-DEPENDENT ATPASE BETA SUBUNIT"/>
    <property type="match status" value="1"/>
</dbReference>
<evidence type="ECO:0000256" key="18">
    <source>
        <dbReference type="SAM" id="Phobius"/>
    </source>
</evidence>
<evidence type="ECO:0000256" key="13">
    <source>
        <dbReference type="ARBA" id="ARBA00023136"/>
    </source>
</evidence>
<keyword evidence="5" id="KW-0633">Potassium transport</keyword>
<evidence type="ECO:0000256" key="12">
    <source>
        <dbReference type="ARBA" id="ARBA00023065"/>
    </source>
</evidence>
<evidence type="ECO:0000256" key="16">
    <source>
        <dbReference type="ARBA" id="ARBA00023201"/>
    </source>
</evidence>
<dbReference type="InterPro" id="IPR038702">
    <property type="entry name" value="Na/K_ATPase_sub_beta_sf"/>
</dbReference>